<dbReference type="eggNOG" id="COG0655">
    <property type="taxonomic scope" value="Bacteria"/>
</dbReference>
<dbReference type="SUPFAM" id="SSF52218">
    <property type="entry name" value="Flavoproteins"/>
    <property type="match status" value="1"/>
</dbReference>
<dbReference type="RefSeq" id="WP_005950137.1">
    <property type="nucleotide sequence ID" value="NZ_CP136423.1"/>
</dbReference>
<keyword evidence="2" id="KW-1185">Reference proteome</keyword>
<dbReference type="HOGENOM" id="CLU_2876846_0_0_9"/>
<organism evidence="1 2">
    <name type="scientific">Blautia hydrogenotrophica (strain DSM 10507 / JCM 14656 / S5a33)</name>
    <name type="common">Ruminococcus hydrogenotrophicus</name>
    <dbReference type="NCBI Taxonomy" id="476272"/>
    <lineage>
        <taxon>Bacteria</taxon>
        <taxon>Bacillati</taxon>
        <taxon>Bacillota</taxon>
        <taxon>Clostridia</taxon>
        <taxon>Lachnospirales</taxon>
        <taxon>Lachnospiraceae</taxon>
        <taxon>Blautia</taxon>
    </lineage>
</organism>
<proteinExistence type="predicted"/>
<dbReference type="InterPro" id="IPR029039">
    <property type="entry name" value="Flavoprotein-like_sf"/>
</dbReference>
<reference evidence="1 2" key="2">
    <citation type="submission" date="2009-02" db="EMBL/GenBank/DDBJ databases">
        <title>Draft genome sequence of Blautia hydrogenotrophica DSM 10507 (Ruminococcus hydrogenotrophicus DSM 10507).</title>
        <authorList>
            <person name="Sudarsanam P."/>
            <person name="Ley R."/>
            <person name="Guruge J."/>
            <person name="Turnbaugh P.J."/>
            <person name="Mahowald M."/>
            <person name="Liep D."/>
            <person name="Gordon J."/>
        </authorList>
    </citation>
    <scope>NUCLEOTIDE SEQUENCE [LARGE SCALE GENOMIC DNA]</scope>
    <source>
        <strain evidence="2">DSM 10507 / JCM 14656 / S5a33</strain>
    </source>
</reference>
<protein>
    <submittedName>
        <fullName evidence="1">Uncharacterized protein</fullName>
    </submittedName>
</protein>
<dbReference type="EMBL" id="ACBZ01000142">
    <property type="protein sequence ID" value="EEG48480.1"/>
    <property type="molecule type" value="Genomic_DNA"/>
</dbReference>
<dbReference type="PATRIC" id="fig|476272.21.peg.753"/>
<dbReference type="Gene3D" id="3.40.50.360">
    <property type="match status" value="1"/>
</dbReference>
<name>C0CP23_BLAHS</name>
<dbReference type="Proteomes" id="UP000003100">
    <property type="component" value="Unassembled WGS sequence"/>
</dbReference>
<evidence type="ECO:0000313" key="1">
    <source>
        <dbReference type="EMBL" id="EEG48480.1"/>
    </source>
</evidence>
<comment type="caution">
    <text evidence="1">The sequence shown here is derived from an EMBL/GenBank/DDBJ whole genome shotgun (WGS) entry which is preliminary data.</text>
</comment>
<sequence length="63" mass="7022">MAEFCRGYLACLRAGERVTAFATPIYYFEMAGQTKTLLDRANSLYGSEYAFDDIYPFVGGCGE</sequence>
<gene>
    <name evidence="1" type="ORF">RUMHYD_02624</name>
</gene>
<dbReference type="GeneID" id="86822785"/>
<evidence type="ECO:0000313" key="2">
    <source>
        <dbReference type="Proteomes" id="UP000003100"/>
    </source>
</evidence>
<dbReference type="AlphaFoldDB" id="C0CP23"/>
<reference evidence="1 2" key="1">
    <citation type="submission" date="2009-01" db="EMBL/GenBank/DDBJ databases">
        <authorList>
            <person name="Fulton L."/>
            <person name="Clifton S."/>
            <person name="Fulton B."/>
            <person name="Xu J."/>
            <person name="Minx P."/>
            <person name="Pepin K.H."/>
            <person name="Johnson M."/>
            <person name="Bhonagiri V."/>
            <person name="Nash W.E."/>
            <person name="Mardis E.R."/>
            <person name="Wilson R.K."/>
        </authorList>
    </citation>
    <scope>NUCLEOTIDE SEQUENCE [LARGE SCALE GENOMIC DNA]</scope>
    <source>
        <strain evidence="2">DSM 10507 / JCM 14656 / S5a33</strain>
    </source>
</reference>
<accession>C0CP23</accession>